<feature type="transmembrane region" description="Helical" evidence="1">
    <location>
        <begin position="65"/>
        <end position="85"/>
    </location>
</feature>
<gene>
    <name evidence="3" type="ORF">CH063_04532</name>
</gene>
<keyword evidence="1" id="KW-0812">Transmembrane</keyword>
<keyword evidence="1" id="KW-1133">Transmembrane helix</keyword>
<dbReference type="VEuPathDB" id="FungiDB:CH63R_08018"/>
<keyword evidence="1" id="KW-0472">Membrane</keyword>
<evidence type="ECO:0000313" key="3">
    <source>
        <dbReference type="EMBL" id="CCF32079.1"/>
    </source>
</evidence>
<dbReference type="PANTHER" id="PTHR35395:SF1">
    <property type="entry name" value="DUF6536 DOMAIN-CONTAINING PROTEIN"/>
    <property type="match status" value="1"/>
</dbReference>
<dbReference type="STRING" id="759273.H1UVS8"/>
<sequence length="374" mass="42624">MKMKVFPRDPWRKAACLFSAAAFSTFAVNLAFTLWATRWQGETVDDGIGVVFEGGCSDIKRLNTAVHVVINILSTVLLAGSNYCMQCAIAPTRSEIDRAHARRKWLDIGVPSIRNFGKIKLEKKALWLLLSLSFFPLHLLYNSVMFASTSVNIYKVFIVKEQFILEENRALIQNRSEPLAQMYEGFKTGILKPIVASECLKAYGTPFQSSRGNLLLATNEPDIIDIYPKTRLPSDSFSYYHYEQGYTASLRMREDGQLDQPFEWICLNDDERICEELIPKIREAPQDWRPYEMTVTQFYSQEMEEHCRLLFSVTICWTVTGLNLLKGILMLFVAFRGGDSPILTIGDAVASFLEIPDNFTKAMSLKPKKPFTEE</sequence>
<dbReference type="InterPro" id="IPR046623">
    <property type="entry name" value="DUF6536"/>
</dbReference>
<dbReference type="AlphaFoldDB" id="H1UVS8"/>
<evidence type="ECO:0000313" key="4">
    <source>
        <dbReference type="Proteomes" id="UP000007174"/>
    </source>
</evidence>
<reference evidence="4" key="1">
    <citation type="journal article" date="2012" name="Nat. Genet.">
        <title>Lifestyle transitions in plant pathogenic Colletotrichum fungi deciphered by genome and transcriptome analyses.</title>
        <authorList>
            <person name="O'Connell R.J."/>
            <person name="Thon M.R."/>
            <person name="Hacquard S."/>
            <person name="Amyotte S.G."/>
            <person name="Kleemann J."/>
            <person name="Torres M.F."/>
            <person name="Damm U."/>
            <person name="Buiate E.A."/>
            <person name="Epstein L."/>
            <person name="Alkan N."/>
            <person name="Altmueller J."/>
            <person name="Alvarado-Balderrama L."/>
            <person name="Bauser C.A."/>
            <person name="Becker C."/>
            <person name="Birren B.W."/>
            <person name="Chen Z."/>
            <person name="Choi J."/>
            <person name="Crouch J.A."/>
            <person name="Duvick J.P."/>
            <person name="Farman M.A."/>
            <person name="Gan P."/>
            <person name="Heiman D."/>
            <person name="Henrissat B."/>
            <person name="Howard R.J."/>
            <person name="Kabbage M."/>
            <person name="Koch C."/>
            <person name="Kracher B."/>
            <person name="Kubo Y."/>
            <person name="Law A.D."/>
            <person name="Lebrun M.-H."/>
            <person name="Lee Y.-H."/>
            <person name="Miyara I."/>
            <person name="Moore N."/>
            <person name="Neumann U."/>
            <person name="Nordstroem K."/>
            <person name="Panaccione D.G."/>
            <person name="Panstruga R."/>
            <person name="Place M."/>
            <person name="Proctor R.H."/>
            <person name="Prusky D."/>
            <person name="Rech G."/>
            <person name="Reinhardt R."/>
            <person name="Rollins J.A."/>
            <person name="Rounsley S."/>
            <person name="Schardl C.L."/>
            <person name="Schwartz D.C."/>
            <person name="Shenoy N."/>
            <person name="Shirasu K."/>
            <person name="Sikhakolli U.R."/>
            <person name="Stueber K."/>
            <person name="Sukno S.A."/>
            <person name="Sweigard J.A."/>
            <person name="Takano Y."/>
            <person name="Takahara H."/>
            <person name="Trail F."/>
            <person name="van der Does H.C."/>
            <person name="Voll L.M."/>
            <person name="Will I."/>
            <person name="Young S."/>
            <person name="Zeng Q."/>
            <person name="Zhang J."/>
            <person name="Zhou S."/>
            <person name="Dickman M.B."/>
            <person name="Schulze-Lefert P."/>
            <person name="Ver Loren van Themaat E."/>
            <person name="Ma L.-J."/>
            <person name="Vaillancourt L.J."/>
        </authorList>
    </citation>
    <scope>NUCLEOTIDE SEQUENCE [LARGE SCALE GENOMIC DNA]</scope>
    <source>
        <strain evidence="4">IMI 349063</strain>
    </source>
</reference>
<dbReference type="HOGENOM" id="CLU_055154_0_0_1"/>
<name>H1UVS8_COLHI</name>
<proteinExistence type="predicted"/>
<dbReference type="Pfam" id="PF20163">
    <property type="entry name" value="DUF6536"/>
    <property type="match status" value="1"/>
</dbReference>
<protein>
    <recommendedName>
        <fullName evidence="2">DUF6536 domain-containing protein</fullName>
    </recommendedName>
</protein>
<organism evidence="3 4">
    <name type="scientific">Colletotrichum higginsianum (strain IMI 349063)</name>
    <name type="common">Crucifer anthracnose fungus</name>
    <dbReference type="NCBI Taxonomy" id="759273"/>
    <lineage>
        <taxon>Eukaryota</taxon>
        <taxon>Fungi</taxon>
        <taxon>Dikarya</taxon>
        <taxon>Ascomycota</taxon>
        <taxon>Pezizomycotina</taxon>
        <taxon>Sordariomycetes</taxon>
        <taxon>Hypocreomycetidae</taxon>
        <taxon>Glomerellales</taxon>
        <taxon>Glomerellaceae</taxon>
        <taxon>Colletotrichum</taxon>
        <taxon>Colletotrichum destructivum species complex</taxon>
    </lineage>
</organism>
<dbReference type="EMBL" id="CACQ02000315">
    <property type="protein sequence ID" value="CCF32079.1"/>
    <property type="molecule type" value="Genomic_DNA"/>
</dbReference>
<evidence type="ECO:0000256" key="1">
    <source>
        <dbReference type="SAM" id="Phobius"/>
    </source>
</evidence>
<dbReference type="eggNOG" id="ENOG502RYAY">
    <property type="taxonomic scope" value="Eukaryota"/>
</dbReference>
<accession>H1UVS8</accession>
<dbReference type="PANTHER" id="PTHR35395">
    <property type="entry name" value="DUF6536 DOMAIN-CONTAINING PROTEIN"/>
    <property type="match status" value="1"/>
</dbReference>
<feature type="domain" description="DUF6536" evidence="2">
    <location>
        <begin position="11"/>
        <end position="164"/>
    </location>
</feature>
<feature type="transmembrane region" description="Helical" evidence="1">
    <location>
        <begin position="125"/>
        <end position="147"/>
    </location>
</feature>
<evidence type="ECO:0000259" key="2">
    <source>
        <dbReference type="Pfam" id="PF20163"/>
    </source>
</evidence>
<dbReference type="Proteomes" id="UP000007174">
    <property type="component" value="Unassembled WGS sequence"/>
</dbReference>